<sequence length="156" mass="18162">MPQHAPSDEQVTVVMDYIQKRPDSRGKNLTREYIISVLQDHPRLQSQICELLQNRADTWRKGTRILSQDPEYITRRFENLDGEAQRAVRYSGAALERGDREGATRIIQNYLERHRKNPESADGSRMLGLAKLDTDPIPYRKQLVLYLTQEKIGLRQ</sequence>
<comment type="caution">
    <text evidence="1">The sequence shown here is derived from an EMBL/GenBank/DDBJ whole genome shotgun (WGS) entry which is preliminary data.</text>
</comment>
<protein>
    <submittedName>
        <fullName evidence="1">Uncharacterized protein</fullName>
    </submittedName>
</protein>
<dbReference type="EMBL" id="JAQHRD010000004">
    <property type="protein sequence ID" value="KAJ6441363.1"/>
    <property type="molecule type" value="Genomic_DNA"/>
</dbReference>
<name>A0AB34FRA3_9HYPO</name>
<keyword evidence="2" id="KW-1185">Reference proteome</keyword>
<reference evidence="1" key="1">
    <citation type="submission" date="2023-01" db="EMBL/GenBank/DDBJ databases">
        <title>The growth and conidiation of Purpureocillium lavendulum are regulated by nitrogen source and histone H3K14 acetylation.</title>
        <authorList>
            <person name="Tang P."/>
            <person name="Han J."/>
            <person name="Zhang C."/>
            <person name="Tang P."/>
            <person name="Qi F."/>
            <person name="Zhang K."/>
            <person name="Liang L."/>
        </authorList>
    </citation>
    <scope>NUCLEOTIDE SEQUENCE</scope>
    <source>
        <strain evidence="1">YMF1.00683</strain>
    </source>
</reference>
<organism evidence="1 2">
    <name type="scientific">Purpureocillium lavendulum</name>
    <dbReference type="NCBI Taxonomy" id="1247861"/>
    <lineage>
        <taxon>Eukaryota</taxon>
        <taxon>Fungi</taxon>
        <taxon>Dikarya</taxon>
        <taxon>Ascomycota</taxon>
        <taxon>Pezizomycotina</taxon>
        <taxon>Sordariomycetes</taxon>
        <taxon>Hypocreomycetidae</taxon>
        <taxon>Hypocreales</taxon>
        <taxon>Ophiocordycipitaceae</taxon>
        <taxon>Purpureocillium</taxon>
    </lineage>
</organism>
<evidence type="ECO:0000313" key="2">
    <source>
        <dbReference type="Proteomes" id="UP001163105"/>
    </source>
</evidence>
<dbReference type="AlphaFoldDB" id="A0AB34FRA3"/>
<proteinExistence type="predicted"/>
<accession>A0AB34FRA3</accession>
<evidence type="ECO:0000313" key="1">
    <source>
        <dbReference type="EMBL" id="KAJ6441363.1"/>
    </source>
</evidence>
<dbReference type="Proteomes" id="UP001163105">
    <property type="component" value="Unassembled WGS sequence"/>
</dbReference>
<gene>
    <name evidence="1" type="ORF">O9K51_04911</name>
</gene>